<proteinExistence type="inferred from homology"/>
<name>A4IQP2_GEOTN</name>
<dbReference type="Proteomes" id="UP000001578">
    <property type="component" value="Chromosome"/>
</dbReference>
<organism evidence="2 3">
    <name type="scientific">Geobacillus thermodenitrificans (strain NG80-2)</name>
    <dbReference type="NCBI Taxonomy" id="420246"/>
    <lineage>
        <taxon>Bacteria</taxon>
        <taxon>Bacillati</taxon>
        <taxon>Bacillota</taxon>
        <taxon>Bacilli</taxon>
        <taxon>Bacillales</taxon>
        <taxon>Anoxybacillaceae</taxon>
        <taxon>Geobacillus</taxon>
    </lineage>
</organism>
<reference evidence="2 3" key="1">
    <citation type="journal article" date="2007" name="Proc. Natl. Acad. Sci. U.S.A.">
        <title>Genome and proteome of long-chain alkane degrading Geobacillus thermodenitrificans NG80-2 isolated from a deep-subsurface oil reservoir.</title>
        <authorList>
            <person name="Feng L."/>
            <person name="Wang W."/>
            <person name="Cheng J."/>
            <person name="Ren Y."/>
            <person name="Zhao G."/>
            <person name="Gao C."/>
            <person name="Tang Y."/>
            <person name="Liu X."/>
            <person name="Han W."/>
            <person name="Peng X."/>
            <person name="Liu R."/>
            <person name="Wang L."/>
        </authorList>
    </citation>
    <scope>NUCLEOTIDE SEQUENCE [LARGE SCALE GENOMIC DNA]</scope>
    <source>
        <strain evidence="2 3">NG80-2</strain>
    </source>
</reference>
<dbReference type="HOGENOM" id="CLU_132521_0_0_9"/>
<sequence length="146" mass="16295">MMFQFQFPLYNDFVEQSRREAVEAGFEELRTPEDVDAAFRRPGTTLVLINSVCGCAGGIARPAAAHAVHYDKRPDHLVTVFAGQDKEATARAREYFVGEPPSSPSFALLKDGKLCAMIHRHDIEGHEPVAVVQKLQALFDEYCEEV</sequence>
<dbReference type="PANTHER" id="PTHR40052:SF1">
    <property type="entry name" value="BACILLIREDOXIN BRXB"/>
    <property type="match status" value="1"/>
</dbReference>
<comment type="similarity">
    <text evidence="1">Belongs to the bacilliredoxin family.</text>
</comment>
<dbReference type="InterPro" id="IPR009474">
    <property type="entry name" value="BrxB/BrxA"/>
</dbReference>
<dbReference type="Gene3D" id="3.40.30.10">
    <property type="entry name" value="Glutaredoxin"/>
    <property type="match status" value="1"/>
</dbReference>
<evidence type="ECO:0000256" key="1">
    <source>
        <dbReference type="ARBA" id="ARBA00038305"/>
    </source>
</evidence>
<dbReference type="NCBIfam" id="TIGR04191">
    <property type="entry name" value="YphP_YqiW"/>
    <property type="match status" value="1"/>
</dbReference>
<evidence type="ECO:0000313" key="3">
    <source>
        <dbReference type="Proteomes" id="UP000001578"/>
    </source>
</evidence>
<dbReference type="Pfam" id="PF06491">
    <property type="entry name" value="Disulph_isomer"/>
    <property type="match status" value="1"/>
</dbReference>
<dbReference type="AlphaFoldDB" id="A4IQP2"/>
<accession>A4IQP2</accession>
<dbReference type="PANTHER" id="PTHR40052">
    <property type="entry name" value="UPF0403 PROTEIN YQIW-RELATED"/>
    <property type="match status" value="1"/>
</dbReference>
<evidence type="ECO:0000313" key="2">
    <source>
        <dbReference type="EMBL" id="ABO67646.1"/>
    </source>
</evidence>
<dbReference type="EMBL" id="CP000557">
    <property type="protein sequence ID" value="ABO67646.1"/>
    <property type="molecule type" value="Genomic_DNA"/>
</dbReference>
<gene>
    <name evidence="2" type="ordered locus">GTNG_2297</name>
</gene>
<dbReference type="KEGG" id="gtn:GTNG_2297"/>
<dbReference type="eggNOG" id="ENOG502ZBVN">
    <property type="taxonomic scope" value="Bacteria"/>
</dbReference>
<protein>
    <submittedName>
        <fullName evidence="2">Uncharacterized protein</fullName>
    </submittedName>
</protein>